<comment type="caution">
    <text evidence="1">The sequence shown here is derived from an EMBL/GenBank/DDBJ whole genome shotgun (WGS) entry which is preliminary data.</text>
</comment>
<evidence type="ECO:0000313" key="1">
    <source>
        <dbReference type="EMBL" id="GAA0217415.1"/>
    </source>
</evidence>
<evidence type="ECO:0000313" key="2">
    <source>
        <dbReference type="Proteomes" id="UP001500399"/>
    </source>
</evidence>
<reference evidence="1 2" key="1">
    <citation type="journal article" date="2019" name="Int. J. Syst. Evol. Microbiol.">
        <title>The Global Catalogue of Microorganisms (GCM) 10K type strain sequencing project: providing services to taxonomists for standard genome sequencing and annotation.</title>
        <authorList>
            <consortium name="The Broad Institute Genomics Platform"/>
            <consortium name="The Broad Institute Genome Sequencing Center for Infectious Disease"/>
            <person name="Wu L."/>
            <person name="Ma J."/>
        </authorList>
    </citation>
    <scope>NUCLEOTIDE SEQUENCE [LARGE SCALE GENOMIC DNA]</scope>
    <source>
        <strain evidence="1 2">JCM 8542</strain>
    </source>
</reference>
<protein>
    <submittedName>
        <fullName evidence="1">Uncharacterized protein</fullName>
    </submittedName>
</protein>
<name>A0ABN0TBF5_9FIRM</name>
<keyword evidence="2" id="KW-1185">Reference proteome</keyword>
<dbReference type="Proteomes" id="UP001500399">
    <property type="component" value="Unassembled WGS sequence"/>
</dbReference>
<gene>
    <name evidence="1" type="ORF">GCM10008919_20620</name>
</gene>
<organism evidence="1 2">
    <name type="scientific">Selenomonas dianae</name>
    <dbReference type="NCBI Taxonomy" id="135079"/>
    <lineage>
        <taxon>Bacteria</taxon>
        <taxon>Bacillati</taxon>
        <taxon>Bacillota</taxon>
        <taxon>Negativicutes</taxon>
        <taxon>Selenomonadales</taxon>
        <taxon>Selenomonadaceae</taxon>
        <taxon>Selenomonas</taxon>
    </lineage>
</organism>
<dbReference type="EMBL" id="BAAACR010000017">
    <property type="protein sequence ID" value="GAA0217415.1"/>
    <property type="molecule type" value="Genomic_DNA"/>
</dbReference>
<accession>A0ABN0TBF5</accession>
<sequence length="79" mass="8738">MRQVKYKTNAARKKMLHISCAANNSSHSRMPATAAHKTGMLPTAITPPKRLGTAKGKFTIPDDFDHWDEEIADLFEGLA</sequence>
<proteinExistence type="predicted"/>